<keyword evidence="3 6" id="KW-0597">Phosphoprotein</keyword>
<feature type="domain" description="Histidine kinase" evidence="7">
    <location>
        <begin position="678"/>
        <end position="901"/>
    </location>
</feature>
<dbReference type="InterPro" id="IPR003661">
    <property type="entry name" value="HisK_dim/P_dom"/>
</dbReference>
<dbReference type="InterPro" id="IPR003018">
    <property type="entry name" value="GAF"/>
</dbReference>
<dbReference type="EMBL" id="JANTHZ010000002">
    <property type="protein sequence ID" value="MCS0494876.1"/>
    <property type="molecule type" value="Genomic_DNA"/>
</dbReference>
<dbReference type="PROSITE" id="PS50110">
    <property type="entry name" value="RESPONSE_REGULATORY"/>
    <property type="match status" value="2"/>
</dbReference>
<keyword evidence="5" id="KW-0418">Kinase</keyword>
<dbReference type="CDD" id="cd00082">
    <property type="entry name" value="HisKA"/>
    <property type="match status" value="1"/>
</dbReference>
<dbReference type="PROSITE" id="PS50112">
    <property type="entry name" value="PAS"/>
    <property type="match status" value="1"/>
</dbReference>
<dbReference type="SUPFAM" id="SSF55874">
    <property type="entry name" value="ATPase domain of HSP90 chaperone/DNA topoisomerase II/histidine kinase"/>
    <property type="match status" value="1"/>
</dbReference>
<dbReference type="InterPro" id="IPR001789">
    <property type="entry name" value="Sig_transdc_resp-reg_receiver"/>
</dbReference>
<evidence type="ECO:0000259" key="9">
    <source>
        <dbReference type="PROSITE" id="PS50112"/>
    </source>
</evidence>
<dbReference type="InterPro" id="IPR005467">
    <property type="entry name" value="His_kinase_dom"/>
</dbReference>
<dbReference type="SMART" id="SM00388">
    <property type="entry name" value="HisKA"/>
    <property type="match status" value="1"/>
</dbReference>
<reference evidence="11" key="1">
    <citation type="submission" date="2022-08" db="EMBL/GenBank/DDBJ databases">
        <authorList>
            <person name="Li F."/>
        </authorList>
    </citation>
    <scope>NUCLEOTIDE SEQUENCE</scope>
    <source>
        <strain evidence="11">MQZ15Z-1</strain>
    </source>
</reference>
<dbReference type="Gene3D" id="1.10.287.130">
    <property type="match status" value="1"/>
</dbReference>
<keyword evidence="4" id="KW-0808">Transferase</keyword>
<dbReference type="SMART" id="SM00448">
    <property type="entry name" value="REC"/>
    <property type="match status" value="2"/>
</dbReference>
<dbReference type="PANTHER" id="PTHR43065">
    <property type="entry name" value="SENSOR HISTIDINE KINASE"/>
    <property type="match status" value="1"/>
</dbReference>
<dbReference type="Pfam" id="PF13185">
    <property type="entry name" value="GAF_2"/>
    <property type="match status" value="2"/>
</dbReference>
<evidence type="ECO:0000313" key="12">
    <source>
        <dbReference type="Proteomes" id="UP001151088"/>
    </source>
</evidence>
<dbReference type="InterPro" id="IPR001610">
    <property type="entry name" value="PAC"/>
</dbReference>
<organism evidence="11 12">
    <name type="scientific">Ancylobacter mangrovi</name>
    <dbReference type="NCBI Taxonomy" id="2972472"/>
    <lineage>
        <taxon>Bacteria</taxon>
        <taxon>Pseudomonadati</taxon>
        <taxon>Pseudomonadota</taxon>
        <taxon>Alphaproteobacteria</taxon>
        <taxon>Hyphomicrobiales</taxon>
        <taxon>Xanthobacteraceae</taxon>
        <taxon>Ancylobacter</taxon>
    </lineage>
</organism>
<feature type="modified residue" description="4-aspartylphosphate" evidence="6">
    <location>
        <position position="67"/>
    </location>
</feature>
<comment type="catalytic activity">
    <reaction evidence="1">
        <text>ATP + protein L-histidine = ADP + protein N-phospho-L-histidine.</text>
        <dbReference type="EC" id="2.7.13.3"/>
    </reaction>
</comment>
<dbReference type="InterPro" id="IPR004358">
    <property type="entry name" value="Sig_transdc_His_kin-like_C"/>
</dbReference>
<dbReference type="InterPro" id="IPR003594">
    <property type="entry name" value="HATPase_dom"/>
</dbReference>
<sequence>MQIPNTLRSSETELRAELILMAEDSPTQAEHLRWLLEDAGYRVAAATNGQEALELARQERPDLVISDVVMPGMGGYELCKAIKDDPELKSVPVVLVTSMSHPRDVIAGLNCGADNFITKPYDGDHLIARLRYLTANSRLRASDKMHLGVQIELQGESHFITAERKQVLDLLISTYDAAVRLNDDLRGRQQDLEVSIKSLDGLTRIIEALNRSTSMDTVLHEALSGVVELLDADAGWLTLEDQTPAAAMPAAWDGIYPTEIPLTSQPVEADEASGVHWRRSVPADGRPAEDHLHIPIAIDGQTLGSLNLRLPEPVAIDERMRGLLTAVGQQAGVAIERARLLAGLEETVERRTAELQREVTARREAQEAEMVRSAQLAELVRLGNLALTDSTPDALFREAVECACKVLRMPRGSVWLYAPSTDHLTMIAAHGWEDTGDPRAIPMACQSVFGPTLTNSHVAIEDWRQQPEDGRPAVFGIHEIRSTLAVPIHGPDHVSGVFALHSDAVRRFDASDITFLSSVANVVGAAMNRAEGLAALKHSEDEFRATFQQAPIGIAHLNADGSWRRSNVHIATVFGYDKQELEARSFFTFIHPEHRGIMEETTRRLFCGEIDQSVEEARCLNRHGHERWARITMSVKRGADGQAEYAIAVLEDVTEQREAQAKISHLQRMDAIGRLTGGIAHDFNNLLTVIIGNLEPLQQRVAADSLEATLVRGALQGANRATELTRRLLALSRRQILKADTVDINDLVEDMLVLMKRSFASNIEVVFRESETPCRCKVDTTELETALMNLAVNAMDAMPDGGRFVVSTDVQTFTEADIAHLGDLRPGRYAEITVSDTGTGIPEHVKEQVFEPYFTTKDRGKGTGLGLSLVYAFVKRSGGRIALYSEVGRGTTIRINLPLEDGDVADATSATAERALPDECVLVVDDQDNVRKMLVSQIRGLGYATREAANAQEALSMFRAGLGIDVMVTDIAMPGGVDGVMLARQVLDTQPEMKIIICSGFDAYVLPPWIERDPRCAVVRKPPAVADMAAAIRRLIDQEAEHA</sequence>
<dbReference type="InterPro" id="IPR011006">
    <property type="entry name" value="CheY-like_superfamily"/>
</dbReference>
<evidence type="ECO:0000256" key="3">
    <source>
        <dbReference type="ARBA" id="ARBA00022553"/>
    </source>
</evidence>
<dbReference type="Gene3D" id="3.40.50.2300">
    <property type="match status" value="2"/>
</dbReference>
<feature type="domain" description="Response regulatory" evidence="8">
    <location>
        <begin position="18"/>
        <end position="134"/>
    </location>
</feature>
<dbReference type="CDD" id="cd00130">
    <property type="entry name" value="PAS"/>
    <property type="match status" value="1"/>
</dbReference>
<dbReference type="Gene3D" id="3.30.450.40">
    <property type="match status" value="2"/>
</dbReference>
<dbReference type="SUPFAM" id="SSF55785">
    <property type="entry name" value="PYP-like sensor domain (PAS domain)"/>
    <property type="match status" value="1"/>
</dbReference>
<dbReference type="InterPro" id="IPR000700">
    <property type="entry name" value="PAS-assoc_C"/>
</dbReference>
<dbReference type="AlphaFoldDB" id="A0A9X2PA76"/>
<dbReference type="InterPro" id="IPR036890">
    <property type="entry name" value="HATPase_C_sf"/>
</dbReference>
<dbReference type="SMART" id="SM00065">
    <property type="entry name" value="GAF"/>
    <property type="match status" value="2"/>
</dbReference>
<dbReference type="InterPro" id="IPR036097">
    <property type="entry name" value="HisK_dim/P_sf"/>
</dbReference>
<feature type="domain" description="Response regulatory" evidence="8">
    <location>
        <begin position="920"/>
        <end position="1036"/>
    </location>
</feature>
<evidence type="ECO:0000259" key="7">
    <source>
        <dbReference type="PROSITE" id="PS50109"/>
    </source>
</evidence>
<dbReference type="InterPro" id="IPR035965">
    <property type="entry name" value="PAS-like_dom_sf"/>
</dbReference>
<dbReference type="Pfam" id="PF00512">
    <property type="entry name" value="HisKA"/>
    <property type="match status" value="1"/>
</dbReference>
<dbReference type="SUPFAM" id="SSF52172">
    <property type="entry name" value="CheY-like"/>
    <property type="match status" value="2"/>
</dbReference>
<protein>
    <recommendedName>
        <fullName evidence="2">histidine kinase</fullName>
        <ecNumber evidence="2">2.7.13.3</ecNumber>
    </recommendedName>
</protein>
<dbReference type="SMART" id="SM00086">
    <property type="entry name" value="PAC"/>
    <property type="match status" value="1"/>
</dbReference>
<dbReference type="SMART" id="SM00091">
    <property type="entry name" value="PAS"/>
    <property type="match status" value="1"/>
</dbReference>
<accession>A0A9X2PA76</accession>
<dbReference type="RefSeq" id="WP_258731916.1">
    <property type="nucleotide sequence ID" value="NZ_JANTHZ010000002.1"/>
</dbReference>
<dbReference type="Proteomes" id="UP001151088">
    <property type="component" value="Unassembled WGS sequence"/>
</dbReference>
<evidence type="ECO:0000259" key="10">
    <source>
        <dbReference type="PROSITE" id="PS50113"/>
    </source>
</evidence>
<evidence type="ECO:0000313" key="11">
    <source>
        <dbReference type="EMBL" id="MCS0494876.1"/>
    </source>
</evidence>
<dbReference type="NCBIfam" id="TIGR00229">
    <property type="entry name" value="sensory_box"/>
    <property type="match status" value="1"/>
</dbReference>
<dbReference type="PANTHER" id="PTHR43065:SF49">
    <property type="entry name" value="HISTIDINE KINASE"/>
    <property type="match status" value="1"/>
</dbReference>
<feature type="domain" description="PAC" evidence="10">
    <location>
        <begin position="613"/>
        <end position="665"/>
    </location>
</feature>
<dbReference type="InterPro" id="IPR013656">
    <property type="entry name" value="PAS_4"/>
</dbReference>
<feature type="modified residue" description="4-aspartylphosphate" evidence="6">
    <location>
        <position position="970"/>
    </location>
</feature>
<dbReference type="Gene3D" id="3.30.450.20">
    <property type="entry name" value="PAS domain"/>
    <property type="match status" value="1"/>
</dbReference>
<comment type="caution">
    <text evidence="11">The sequence shown here is derived from an EMBL/GenBank/DDBJ whole genome shotgun (WGS) entry which is preliminary data.</text>
</comment>
<dbReference type="GO" id="GO:0000155">
    <property type="term" value="F:phosphorelay sensor kinase activity"/>
    <property type="evidence" value="ECO:0007669"/>
    <property type="project" value="InterPro"/>
</dbReference>
<dbReference type="Pfam" id="PF08448">
    <property type="entry name" value="PAS_4"/>
    <property type="match status" value="1"/>
</dbReference>
<evidence type="ECO:0000256" key="4">
    <source>
        <dbReference type="ARBA" id="ARBA00022679"/>
    </source>
</evidence>
<name>A0A9X2PA76_9HYPH</name>
<dbReference type="PRINTS" id="PR00344">
    <property type="entry name" value="BCTRLSENSOR"/>
</dbReference>
<feature type="domain" description="PAS" evidence="9">
    <location>
        <begin position="539"/>
        <end position="609"/>
    </location>
</feature>
<dbReference type="SMART" id="SM00387">
    <property type="entry name" value="HATPase_c"/>
    <property type="match status" value="1"/>
</dbReference>
<dbReference type="EC" id="2.7.13.3" evidence="2"/>
<evidence type="ECO:0000256" key="1">
    <source>
        <dbReference type="ARBA" id="ARBA00000085"/>
    </source>
</evidence>
<evidence type="ECO:0000256" key="6">
    <source>
        <dbReference type="PROSITE-ProRule" id="PRU00169"/>
    </source>
</evidence>
<dbReference type="PROSITE" id="PS50109">
    <property type="entry name" value="HIS_KIN"/>
    <property type="match status" value="1"/>
</dbReference>
<dbReference type="InterPro" id="IPR029016">
    <property type="entry name" value="GAF-like_dom_sf"/>
</dbReference>
<dbReference type="Pfam" id="PF00072">
    <property type="entry name" value="Response_reg"/>
    <property type="match status" value="2"/>
</dbReference>
<proteinExistence type="predicted"/>
<keyword evidence="12" id="KW-1185">Reference proteome</keyword>
<dbReference type="InterPro" id="IPR000014">
    <property type="entry name" value="PAS"/>
</dbReference>
<evidence type="ECO:0000256" key="5">
    <source>
        <dbReference type="ARBA" id="ARBA00022777"/>
    </source>
</evidence>
<dbReference type="PROSITE" id="PS50113">
    <property type="entry name" value="PAC"/>
    <property type="match status" value="1"/>
</dbReference>
<dbReference type="SUPFAM" id="SSF55781">
    <property type="entry name" value="GAF domain-like"/>
    <property type="match status" value="2"/>
</dbReference>
<dbReference type="Gene3D" id="3.30.565.10">
    <property type="entry name" value="Histidine kinase-like ATPase, C-terminal domain"/>
    <property type="match status" value="1"/>
</dbReference>
<dbReference type="SUPFAM" id="SSF47384">
    <property type="entry name" value="Homodimeric domain of signal transducing histidine kinase"/>
    <property type="match status" value="1"/>
</dbReference>
<gene>
    <name evidence="11" type="ORF">NVS89_07180</name>
</gene>
<evidence type="ECO:0000256" key="2">
    <source>
        <dbReference type="ARBA" id="ARBA00012438"/>
    </source>
</evidence>
<dbReference type="Pfam" id="PF02518">
    <property type="entry name" value="HATPase_c"/>
    <property type="match status" value="1"/>
</dbReference>
<evidence type="ECO:0000259" key="8">
    <source>
        <dbReference type="PROSITE" id="PS50110"/>
    </source>
</evidence>